<evidence type="ECO:0000313" key="3">
    <source>
        <dbReference type="Proteomes" id="UP000613266"/>
    </source>
</evidence>
<gene>
    <name evidence="2" type="ORF">I7X39_15445</name>
</gene>
<protein>
    <submittedName>
        <fullName evidence="2">Uncharacterized protein</fullName>
    </submittedName>
</protein>
<dbReference type="EMBL" id="JAEDAK010000011">
    <property type="protein sequence ID" value="MBH9578284.1"/>
    <property type="molecule type" value="Genomic_DNA"/>
</dbReference>
<evidence type="ECO:0000313" key="2">
    <source>
        <dbReference type="EMBL" id="MBH9578284.1"/>
    </source>
</evidence>
<reference evidence="2" key="1">
    <citation type="submission" date="2020-12" db="EMBL/GenBank/DDBJ databases">
        <title>The genome sequence of Inhella sp. 1Y17.</title>
        <authorList>
            <person name="Liu Y."/>
        </authorList>
    </citation>
    <scope>NUCLEOTIDE SEQUENCE</scope>
    <source>
        <strain evidence="2">1Y17</strain>
    </source>
</reference>
<keyword evidence="1" id="KW-0732">Signal</keyword>
<dbReference type="AlphaFoldDB" id="A0A931NIR0"/>
<feature type="chain" id="PRO_5036920733" evidence="1">
    <location>
        <begin position="26"/>
        <end position="97"/>
    </location>
</feature>
<evidence type="ECO:0000256" key="1">
    <source>
        <dbReference type="SAM" id="SignalP"/>
    </source>
</evidence>
<sequence length="97" mass="10583">MMSRLLKLLTPLLALAALHSAPAQAAVSVQYYNRDSQIHIWEAWCGGSRYSVRFDANASGTTTIPGEGPCRVKTPHGEVRLGQGAHIEIKDGKIRIQ</sequence>
<name>A0A931NIR0_9BURK</name>
<accession>A0A931NIR0</accession>
<keyword evidence="3" id="KW-1185">Reference proteome</keyword>
<proteinExistence type="predicted"/>
<feature type="signal peptide" evidence="1">
    <location>
        <begin position="1"/>
        <end position="25"/>
    </location>
</feature>
<dbReference type="Proteomes" id="UP000613266">
    <property type="component" value="Unassembled WGS sequence"/>
</dbReference>
<organism evidence="2 3">
    <name type="scientific">Inhella proteolytica</name>
    <dbReference type="NCBI Taxonomy" id="2795029"/>
    <lineage>
        <taxon>Bacteria</taxon>
        <taxon>Pseudomonadati</taxon>
        <taxon>Pseudomonadota</taxon>
        <taxon>Betaproteobacteria</taxon>
        <taxon>Burkholderiales</taxon>
        <taxon>Sphaerotilaceae</taxon>
        <taxon>Inhella</taxon>
    </lineage>
</organism>
<comment type="caution">
    <text evidence="2">The sequence shown here is derived from an EMBL/GenBank/DDBJ whole genome shotgun (WGS) entry which is preliminary data.</text>
</comment>